<dbReference type="SUPFAM" id="SSF46785">
    <property type="entry name" value="Winged helix' DNA-binding domain"/>
    <property type="match status" value="1"/>
</dbReference>
<dbReference type="FunFam" id="1.10.10.10:FF:000001">
    <property type="entry name" value="LysR family transcriptional regulator"/>
    <property type="match status" value="1"/>
</dbReference>
<evidence type="ECO:0000313" key="7">
    <source>
        <dbReference type="Proteomes" id="UP000886886"/>
    </source>
</evidence>
<dbReference type="PANTHER" id="PTHR30126:SF39">
    <property type="entry name" value="HTH-TYPE TRANSCRIPTIONAL REGULATOR CYSL"/>
    <property type="match status" value="1"/>
</dbReference>
<dbReference type="EMBL" id="DVFT01000090">
    <property type="protein sequence ID" value="HIQ96084.1"/>
    <property type="molecule type" value="Genomic_DNA"/>
</dbReference>
<dbReference type="Gene3D" id="1.10.10.10">
    <property type="entry name" value="Winged helix-like DNA-binding domain superfamily/Winged helix DNA-binding domain"/>
    <property type="match status" value="1"/>
</dbReference>
<sequence length="305" mass="34373">MTIRHLKIFIAVAETGKMSLAAEKLYITQPTVSQAIRELEEHYNTLLFQRLSKKLYITESGKQLLVYAKQAVDQFERVEEKMAFVDGREKLCIGATMTVGSSLLSPILKKLSEDPTLDLYSYVGNTAAVEEKLLNAELMVGIVEGSIKSHDLVSIPVVDDSLVLVCSSSHPLSARETLTPKDLEGQPFAMREIGSGTRELFEWYLRKKGITVKTYLEANAMDSIRQAVLTNSCMAVVSLRLMEQEIKTGSVRIFLNPSGEWNRSFKLVYHKDCYKTKGIQTLHSLLKTYQTPNYPRQHPHGIIQD</sequence>
<dbReference type="PANTHER" id="PTHR30126">
    <property type="entry name" value="HTH-TYPE TRANSCRIPTIONAL REGULATOR"/>
    <property type="match status" value="1"/>
</dbReference>
<keyword evidence="2" id="KW-0805">Transcription regulation</keyword>
<comment type="similarity">
    <text evidence="1">Belongs to the LysR transcriptional regulatory family.</text>
</comment>
<dbReference type="GO" id="GO:0000976">
    <property type="term" value="F:transcription cis-regulatory region binding"/>
    <property type="evidence" value="ECO:0007669"/>
    <property type="project" value="TreeGrafter"/>
</dbReference>
<keyword evidence="3" id="KW-0238">DNA-binding</keyword>
<name>A0A9D0ZUP2_9FIRM</name>
<protein>
    <submittedName>
        <fullName evidence="6">LysR family transcriptional regulator</fullName>
    </submittedName>
</protein>
<dbReference type="Proteomes" id="UP000886886">
    <property type="component" value="Unassembled WGS sequence"/>
</dbReference>
<dbReference type="InterPro" id="IPR005119">
    <property type="entry name" value="LysR_subst-bd"/>
</dbReference>
<dbReference type="SUPFAM" id="SSF53850">
    <property type="entry name" value="Periplasmic binding protein-like II"/>
    <property type="match status" value="1"/>
</dbReference>
<evidence type="ECO:0000313" key="6">
    <source>
        <dbReference type="EMBL" id="HIQ96084.1"/>
    </source>
</evidence>
<dbReference type="PRINTS" id="PR00039">
    <property type="entry name" value="HTHLYSR"/>
</dbReference>
<dbReference type="Pfam" id="PF03466">
    <property type="entry name" value="LysR_substrate"/>
    <property type="match status" value="1"/>
</dbReference>
<dbReference type="InterPro" id="IPR036388">
    <property type="entry name" value="WH-like_DNA-bd_sf"/>
</dbReference>
<evidence type="ECO:0000256" key="3">
    <source>
        <dbReference type="ARBA" id="ARBA00023125"/>
    </source>
</evidence>
<feature type="domain" description="HTH lysR-type" evidence="5">
    <location>
        <begin position="1"/>
        <end position="58"/>
    </location>
</feature>
<evidence type="ECO:0000256" key="2">
    <source>
        <dbReference type="ARBA" id="ARBA00023015"/>
    </source>
</evidence>
<proteinExistence type="inferred from homology"/>
<dbReference type="AlphaFoldDB" id="A0A9D0ZUP2"/>
<organism evidence="6 7">
    <name type="scientific">Candidatus Limivivens merdigallinarum</name>
    <dbReference type="NCBI Taxonomy" id="2840859"/>
    <lineage>
        <taxon>Bacteria</taxon>
        <taxon>Bacillati</taxon>
        <taxon>Bacillota</taxon>
        <taxon>Clostridia</taxon>
        <taxon>Lachnospirales</taxon>
        <taxon>Lachnospiraceae</taxon>
        <taxon>Lachnospiraceae incertae sedis</taxon>
        <taxon>Candidatus Limivivens</taxon>
    </lineage>
</organism>
<dbReference type="InterPro" id="IPR036390">
    <property type="entry name" value="WH_DNA-bd_sf"/>
</dbReference>
<gene>
    <name evidence="6" type="ORF">IAB26_05945</name>
</gene>
<reference evidence="6" key="2">
    <citation type="journal article" date="2021" name="PeerJ">
        <title>Extensive microbial diversity within the chicken gut microbiome revealed by metagenomics and culture.</title>
        <authorList>
            <person name="Gilroy R."/>
            <person name="Ravi A."/>
            <person name="Getino M."/>
            <person name="Pursley I."/>
            <person name="Horton D.L."/>
            <person name="Alikhan N.F."/>
            <person name="Baker D."/>
            <person name="Gharbi K."/>
            <person name="Hall N."/>
            <person name="Watson M."/>
            <person name="Adriaenssens E.M."/>
            <person name="Foster-Nyarko E."/>
            <person name="Jarju S."/>
            <person name="Secka A."/>
            <person name="Antonio M."/>
            <person name="Oren A."/>
            <person name="Chaudhuri R.R."/>
            <person name="La Ragione R."/>
            <person name="Hildebrand F."/>
            <person name="Pallen M.J."/>
        </authorList>
    </citation>
    <scope>NUCLEOTIDE SEQUENCE</scope>
    <source>
        <strain evidence="6">ChiSjej3B21-11622</strain>
    </source>
</reference>
<evidence type="ECO:0000259" key="5">
    <source>
        <dbReference type="PROSITE" id="PS50931"/>
    </source>
</evidence>
<dbReference type="GO" id="GO:0003700">
    <property type="term" value="F:DNA-binding transcription factor activity"/>
    <property type="evidence" value="ECO:0007669"/>
    <property type="project" value="InterPro"/>
</dbReference>
<dbReference type="Gene3D" id="3.40.190.290">
    <property type="match status" value="1"/>
</dbReference>
<keyword evidence="4" id="KW-0804">Transcription</keyword>
<dbReference type="InterPro" id="IPR000847">
    <property type="entry name" value="LysR_HTH_N"/>
</dbReference>
<dbReference type="Pfam" id="PF00126">
    <property type="entry name" value="HTH_1"/>
    <property type="match status" value="1"/>
</dbReference>
<evidence type="ECO:0000256" key="1">
    <source>
        <dbReference type="ARBA" id="ARBA00009437"/>
    </source>
</evidence>
<evidence type="ECO:0000256" key="4">
    <source>
        <dbReference type="ARBA" id="ARBA00023163"/>
    </source>
</evidence>
<accession>A0A9D0ZUP2</accession>
<reference evidence="6" key="1">
    <citation type="submission" date="2020-10" db="EMBL/GenBank/DDBJ databases">
        <authorList>
            <person name="Gilroy R."/>
        </authorList>
    </citation>
    <scope>NUCLEOTIDE SEQUENCE</scope>
    <source>
        <strain evidence="6">ChiSjej3B21-11622</strain>
    </source>
</reference>
<comment type="caution">
    <text evidence="6">The sequence shown here is derived from an EMBL/GenBank/DDBJ whole genome shotgun (WGS) entry which is preliminary data.</text>
</comment>
<dbReference type="PROSITE" id="PS50931">
    <property type="entry name" value="HTH_LYSR"/>
    <property type="match status" value="1"/>
</dbReference>